<dbReference type="PANTHER" id="PTHR30372">
    <property type="entry name" value="LIPID-A-DISACCHARIDE SYNTHASE"/>
    <property type="match status" value="1"/>
</dbReference>
<gene>
    <name evidence="11" type="primary">lpxB</name>
    <name evidence="11" type="ORF">H9982_05830</name>
</gene>
<dbReference type="GO" id="GO:0016020">
    <property type="term" value="C:membrane"/>
    <property type="evidence" value="ECO:0007669"/>
    <property type="project" value="GOC"/>
</dbReference>
<dbReference type="AlphaFoldDB" id="A0A9D1VRW8"/>
<dbReference type="GO" id="GO:0008915">
    <property type="term" value="F:lipid-A-disaccharide synthase activity"/>
    <property type="evidence" value="ECO:0007669"/>
    <property type="project" value="UniProtKB-UniRule"/>
</dbReference>
<accession>A0A9D1VRW8</accession>
<evidence type="ECO:0000256" key="5">
    <source>
        <dbReference type="ARBA" id="ARBA00022556"/>
    </source>
</evidence>
<evidence type="ECO:0000256" key="2">
    <source>
        <dbReference type="ARBA" id="ARBA00012687"/>
    </source>
</evidence>
<proteinExistence type="predicted"/>
<dbReference type="PANTHER" id="PTHR30372:SF4">
    <property type="entry name" value="LIPID-A-DISACCHARIDE SYNTHASE, MITOCHONDRIAL-RELATED"/>
    <property type="match status" value="1"/>
</dbReference>
<keyword evidence="5" id="KW-0441">Lipid A biosynthesis</keyword>
<evidence type="ECO:0000256" key="9">
    <source>
        <dbReference type="ARBA" id="ARBA00048975"/>
    </source>
</evidence>
<name>A0A9D1VRW8_9BACT</name>
<dbReference type="Pfam" id="PF02684">
    <property type="entry name" value="LpxB"/>
    <property type="match status" value="1"/>
</dbReference>
<protein>
    <recommendedName>
        <fullName evidence="3 10">Lipid-A-disaccharide synthase</fullName>
        <ecNumber evidence="2 10">2.4.1.182</ecNumber>
    </recommendedName>
</protein>
<dbReference type="NCBIfam" id="TIGR00215">
    <property type="entry name" value="lpxB"/>
    <property type="match status" value="1"/>
</dbReference>
<dbReference type="Proteomes" id="UP000824246">
    <property type="component" value="Unassembled WGS sequence"/>
</dbReference>
<reference evidence="11" key="2">
    <citation type="submission" date="2021-04" db="EMBL/GenBank/DDBJ databases">
        <authorList>
            <person name="Gilroy R."/>
        </authorList>
    </citation>
    <scope>NUCLEOTIDE SEQUENCE</scope>
    <source>
        <strain evidence="11">ChiHjej12B11-16260</strain>
    </source>
</reference>
<dbReference type="GO" id="GO:0009245">
    <property type="term" value="P:lipid A biosynthetic process"/>
    <property type="evidence" value="ECO:0007669"/>
    <property type="project" value="UniProtKB-UniRule"/>
</dbReference>
<evidence type="ECO:0000313" key="11">
    <source>
        <dbReference type="EMBL" id="HIX45721.1"/>
    </source>
</evidence>
<dbReference type="SUPFAM" id="SSF53756">
    <property type="entry name" value="UDP-Glycosyltransferase/glycogen phosphorylase"/>
    <property type="match status" value="1"/>
</dbReference>
<dbReference type="InterPro" id="IPR003835">
    <property type="entry name" value="Glyco_trans_19"/>
</dbReference>
<dbReference type="EC" id="2.4.1.182" evidence="2 10"/>
<evidence type="ECO:0000256" key="4">
    <source>
        <dbReference type="ARBA" id="ARBA00022516"/>
    </source>
</evidence>
<evidence type="ECO:0000313" key="12">
    <source>
        <dbReference type="Proteomes" id="UP000824246"/>
    </source>
</evidence>
<reference evidence="11" key="1">
    <citation type="journal article" date="2021" name="PeerJ">
        <title>Extensive microbial diversity within the chicken gut microbiome revealed by metagenomics and culture.</title>
        <authorList>
            <person name="Gilroy R."/>
            <person name="Ravi A."/>
            <person name="Getino M."/>
            <person name="Pursley I."/>
            <person name="Horton D.L."/>
            <person name="Alikhan N.F."/>
            <person name="Baker D."/>
            <person name="Gharbi K."/>
            <person name="Hall N."/>
            <person name="Watson M."/>
            <person name="Adriaenssens E.M."/>
            <person name="Foster-Nyarko E."/>
            <person name="Jarju S."/>
            <person name="Secka A."/>
            <person name="Antonio M."/>
            <person name="Oren A."/>
            <person name="Chaudhuri R.R."/>
            <person name="La Ragione R."/>
            <person name="Hildebrand F."/>
            <person name="Pallen M.J."/>
        </authorList>
    </citation>
    <scope>NUCLEOTIDE SEQUENCE</scope>
    <source>
        <strain evidence="11">ChiHjej12B11-16260</strain>
    </source>
</reference>
<evidence type="ECO:0000256" key="10">
    <source>
        <dbReference type="NCBIfam" id="TIGR00215"/>
    </source>
</evidence>
<evidence type="ECO:0000256" key="3">
    <source>
        <dbReference type="ARBA" id="ARBA00020902"/>
    </source>
</evidence>
<comment type="caution">
    <text evidence="11">The sequence shown here is derived from an EMBL/GenBank/DDBJ whole genome shotgun (WGS) entry which is preliminary data.</text>
</comment>
<comment type="function">
    <text evidence="1">Condensation of UDP-2,3-diacylglucosamine and 2,3-diacylglucosamine-1-phosphate to form lipid A disaccharide, a precursor of lipid A, a phosphorylated glycolipid that anchors the lipopolysaccharide to the outer membrane of the cell.</text>
</comment>
<keyword evidence="6 11" id="KW-0328">Glycosyltransferase</keyword>
<keyword evidence="8" id="KW-0443">Lipid metabolism</keyword>
<evidence type="ECO:0000256" key="8">
    <source>
        <dbReference type="ARBA" id="ARBA00023098"/>
    </source>
</evidence>
<dbReference type="GO" id="GO:0005543">
    <property type="term" value="F:phospholipid binding"/>
    <property type="evidence" value="ECO:0007669"/>
    <property type="project" value="TreeGrafter"/>
</dbReference>
<organism evidence="11 12">
    <name type="scientific">Candidatus Barnesiella excrementipullorum</name>
    <dbReference type="NCBI Taxonomy" id="2838479"/>
    <lineage>
        <taxon>Bacteria</taxon>
        <taxon>Pseudomonadati</taxon>
        <taxon>Bacteroidota</taxon>
        <taxon>Bacteroidia</taxon>
        <taxon>Bacteroidales</taxon>
        <taxon>Barnesiellaceae</taxon>
        <taxon>Barnesiella</taxon>
    </lineage>
</organism>
<evidence type="ECO:0000256" key="1">
    <source>
        <dbReference type="ARBA" id="ARBA00002056"/>
    </source>
</evidence>
<evidence type="ECO:0000256" key="7">
    <source>
        <dbReference type="ARBA" id="ARBA00022679"/>
    </source>
</evidence>
<keyword evidence="7 11" id="KW-0808">Transferase</keyword>
<keyword evidence="4" id="KW-0444">Lipid biosynthesis</keyword>
<evidence type="ECO:0000256" key="6">
    <source>
        <dbReference type="ARBA" id="ARBA00022676"/>
    </source>
</evidence>
<dbReference type="EMBL" id="DXFB01000151">
    <property type="protein sequence ID" value="HIX45721.1"/>
    <property type="molecule type" value="Genomic_DNA"/>
</dbReference>
<sequence length="375" mass="42564">MKYYLVAGEASGDLHASHLMAAIAKEDKDAEFRFYGGDLMVSVGGVCVRHYRDMAYMGFTEVITHLRPILNNLENCKADIAAWKPQAVILVDYPSFNLKVARFVKERLSIPVYYYISPKLWAWKEYRIKSIRRYVDKVYSILPFEVEFYRRHHYMVQYVGNPTVDELSARPYANETFDDFVRAFDLPAKPLIALLAGSRKAEIRRNLPLMIKAAEPFADYQCVIAGAPGIAPDEYACYLQGTQARVVYGATYRLLAQSRAALVTSGTATLETALLRVPQVVCYAMPGGRLAYTLFKNWLKVRYVSLVNLIADAEVVKELLVHHCTAQNINRELEKLLYDERERARIESGYAEVARRLGTPGAPERAARDIVRGLE</sequence>
<comment type="catalytic activity">
    <reaction evidence="9">
        <text>a lipid X + a UDP-2-N,3-O-bis[(3R)-3-hydroxyacyl]-alpha-D-glucosamine = a lipid A disaccharide + UDP + H(+)</text>
        <dbReference type="Rhea" id="RHEA:67828"/>
        <dbReference type="ChEBI" id="CHEBI:15378"/>
        <dbReference type="ChEBI" id="CHEBI:58223"/>
        <dbReference type="ChEBI" id="CHEBI:137748"/>
        <dbReference type="ChEBI" id="CHEBI:176338"/>
        <dbReference type="ChEBI" id="CHEBI:176343"/>
        <dbReference type="EC" id="2.4.1.182"/>
    </reaction>
</comment>